<feature type="non-terminal residue" evidence="2">
    <location>
        <position position="129"/>
    </location>
</feature>
<gene>
    <name evidence="2" type="ORF">PENTCL1PPCAC_12903</name>
</gene>
<name>A0AAV5T9D9_9BILA</name>
<evidence type="ECO:0000313" key="3">
    <source>
        <dbReference type="Proteomes" id="UP001432027"/>
    </source>
</evidence>
<evidence type="ECO:0000256" key="1">
    <source>
        <dbReference type="SAM" id="MobiDB-lite"/>
    </source>
</evidence>
<sequence length="129" mass="13509">DYLMSTPIRLCRFASTASGSDLEMEKSLSALGGVGISPAPPPASPSPCRSHGRTHAPARTRSTRAAARGPDASRSTLTHCHRVLGCVVVFSSTNPSKGPPLSLTLSPISYHQGIRAAERKSGMEGREKG</sequence>
<dbReference type="Proteomes" id="UP001432027">
    <property type="component" value="Unassembled WGS sequence"/>
</dbReference>
<dbReference type="EMBL" id="BTSX01000003">
    <property type="protein sequence ID" value="GMS90728.1"/>
    <property type="molecule type" value="Genomic_DNA"/>
</dbReference>
<comment type="caution">
    <text evidence="2">The sequence shown here is derived from an EMBL/GenBank/DDBJ whole genome shotgun (WGS) entry which is preliminary data.</text>
</comment>
<reference evidence="2" key="1">
    <citation type="submission" date="2023-10" db="EMBL/GenBank/DDBJ databases">
        <title>Genome assembly of Pristionchus species.</title>
        <authorList>
            <person name="Yoshida K."/>
            <person name="Sommer R.J."/>
        </authorList>
    </citation>
    <scope>NUCLEOTIDE SEQUENCE</scope>
    <source>
        <strain evidence="2">RS0144</strain>
    </source>
</reference>
<feature type="compositionally biased region" description="Basic residues" evidence="1">
    <location>
        <begin position="50"/>
        <end position="62"/>
    </location>
</feature>
<dbReference type="AlphaFoldDB" id="A0AAV5T9D9"/>
<feature type="non-terminal residue" evidence="2">
    <location>
        <position position="1"/>
    </location>
</feature>
<protein>
    <submittedName>
        <fullName evidence="2">Uncharacterized protein</fullName>
    </submittedName>
</protein>
<accession>A0AAV5T9D9</accession>
<keyword evidence="3" id="KW-1185">Reference proteome</keyword>
<organism evidence="2 3">
    <name type="scientific">Pristionchus entomophagus</name>
    <dbReference type="NCBI Taxonomy" id="358040"/>
    <lineage>
        <taxon>Eukaryota</taxon>
        <taxon>Metazoa</taxon>
        <taxon>Ecdysozoa</taxon>
        <taxon>Nematoda</taxon>
        <taxon>Chromadorea</taxon>
        <taxon>Rhabditida</taxon>
        <taxon>Rhabditina</taxon>
        <taxon>Diplogasteromorpha</taxon>
        <taxon>Diplogasteroidea</taxon>
        <taxon>Neodiplogasteridae</taxon>
        <taxon>Pristionchus</taxon>
    </lineage>
</organism>
<evidence type="ECO:0000313" key="2">
    <source>
        <dbReference type="EMBL" id="GMS90728.1"/>
    </source>
</evidence>
<proteinExistence type="predicted"/>
<feature type="region of interest" description="Disordered" evidence="1">
    <location>
        <begin position="31"/>
        <end position="75"/>
    </location>
</feature>